<dbReference type="EMBL" id="CAMXCT010004902">
    <property type="protein sequence ID" value="CAI4010746.1"/>
    <property type="molecule type" value="Genomic_DNA"/>
</dbReference>
<organism evidence="2">
    <name type="scientific">Cladocopium goreaui</name>
    <dbReference type="NCBI Taxonomy" id="2562237"/>
    <lineage>
        <taxon>Eukaryota</taxon>
        <taxon>Sar</taxon>
        <taxon>Alveolata</taxon>
        <taxon>Dinophyceae</taxon>
        <taxon>Suessiales</taxon>
        <taxon>Symbiodiniaceae</taxon>
        <taxon>Cladocopium</taxon>
    </lineage>
</organism>
<protein>
    <submittedName>
        <fullName evidence="2">Uncharacterized protein</fullName>
    </submittedName>
</protein>
<dbReference type="OrthoDB" id="418347at2759"/>
<evidence type="ECO:0000313" key="4">
    <source>
        <dbReference type="Proteomes" id="UP001152797"/>
    </source>
</evidence>
<feature type="region of interest" description="Disordered" evidence="1">
    <location>
        <begin position="33"/>
        <end position="53"/>
    </location>
</feature>
<dbReference type="EMBL" id="CAMXCT030004902">
    <property type="protein sequence ID" value="CAL4798058.1"/>
    <property type="molecule type" value="Genomic_DNA"/>
</dbReference>
<accession>A0A9P1DID6</accession>
<reference evidence="3 4" key="2">
    <citation type="submission" date="2024-05" db="EMBL/GenBank/DDBJ databases">
        <authorList>
            <person name="Chen Y."/>
            <person name="Shah S."/>
            <person name="Dougan E. K."/>
            <person name="Thang M."/>
            <person name="Chan C."/>
        </authorList>
    </citation>
    <scope>NUCLEOTIDE SEQUENCE [LARGE SCALE GENOMIC DNA]</scope>
</reference>
<reference evidence="2" key="1">
    <citation type="submission" date="2022-10" db="EMBL/GenBank/DDBJ databases">
        <authorList>
            <person name="Chen Y."/>
            <person name="Dougan E. K."/>
            <person name="Chan C."/>
            <person name="Rhodes N."/>
            <person name="Thang M."/>
        </authorList>
    </citation>
    <scope>NUCLEOTIDE SEQUENCE</scope>
</reference>
<feature type="non-terminal residue" evidence="2">
    <location>
        <position position="1"/>
    </location>
</feature>
<name>A0A9P1DID6_9DINO</name>
<evidence type="ECO:0000313" key="2">
    <source>
        <dbReference type="EMBL" id="CAI4010746.1"/>
    </source>
</evidence>
<feature type="compositionally biased region" description="Basic and acidic residues" evidence="1">
    <location>
        <begin position="33"/>
        <end position="42"/>
    </location>
</feature>
<dbReference type="EMBL" id="CAMXCT020004902">
    <property type="protein sequence ID" value="CAL1164121.1"/>
    <property type="molecule type" value="Genomic_DNA"/>
</dbReference>
<dbReference type="Proteomes" id="UP001152797">
    <property type="component" value="Unassembled WGS sequence"/>
</dbReference>
<sequence length="1512" mass="169173">LWLLLNQRLKGPSWRQWLPPVMNMQMQKLLRREKNVEPKGESDSEPEALQKPAKDAGAVRFTLEGLQAFRSTATGIVSGKTAAEARFGSHGASASRLDGLAAASCRCHRGNCFDKIPAMKEKLLQFLKLLWGLAKHVQDEYLRVTVMAEDGAPRKTCFLLGEVFGAKCCRAVLGIGNSRLARIGAGRFDRRFAVWGVATKKAPVKTRLVNQFLLSIYIKNGGMLPDKFARGGRPRKMRPEKLTVVMEAHGNSSVDGEDDCLHARAESLEEDQELKMHLLGQQKQTSPRRSNPFRPDTWLPETCGCSMSSGADMMYRVLAERRPVLKFLAPTTHGTCDDCCEYKDLFRTTLVPWQTLSALSFSCLPSDVGLPSAYKVRDQQARFDVARAYKEHLNQIAEDRIHNTVLYLWVLSPRVAGDASMVIETTMRTIEFAMDMFKERGVASPQEKLTWLMNKIGIRSWIGPNCEVKVSYLDSIRDWRSMLEPAPVTFSGGLKEDASDIPRNVTVVAEGRGAAFEAHPFDIVMMLKRFASDEMLIQEPVLCWPYRYMRVIGPIPTEARPLRVVKAAKKSDYLALSQLLIAKVKLCDNTLRPAAPLRLKWLEEVGDMPGINTNLPPSLRRLAPVMLFTAKMRGCVSGLDASALKRVQQPKLDPFERTSQFMSMAVRVLGTNLVAGPVGTMDLQECKGLRPNGQLLEQRSFPSPDPSKQASLALQAALQKFACSSQSHVVTTSACEIDRTHIAYFKNLRESNVSIAVIENVTEYSERLVKKELGVGQLNTHVAAWQSKQQCPDPHGRTFDIAKGEHPVKWLLETPSFGNGIYEALLLWFDELLPGLTTPADMGSGKMKSIRLTDLVYKKPSDGIPLYQSWKTLAMDIFYGGFEPLREPLQARISTDGSLECVKGLGRLSILFFGSLWTFLKKDQLTEEQWLRTVVTFPCHIVKEDQESHYEWKRSLGPTLETQMDFEWLFCVVSMNTTTTELHCRTHSFRIAEMSIANTDDGNSLFTRDIIDAVRERCIEGDFHNEMKEVLATKDVEYRASFATCWKDNLMAIVPVDADPFKECDEQLESLSKDARKAAFERDCLQIARDVALLGQLFEAEERKAKRTARVLHLKSQNLIGASVVKNYMDNAVDFRTGVPGEDSDITLAMEKMSKELQSKGGALLVWLDMTKLGKMTGKELDRAINSMCAALRLQPTTSVGFLTAPVLVSAQASSSREDGSTTFNEEGTADIFQLDRDGQQHGLLSKTKLASKTLGVLNCTPYDCWLERACMKADSFLPGYKVISLSCSKNTAVIDFCAKTLALELMEAWKTGAHLMGNVRPYDPTPVEPPNEVNLADFSFKLVSVEIGAPDAKAFHEKYKIKLSTAIRSRYHDDVVFGSDWRELLMDFDRKFQITGQVRLAEKKPVKPEALQQLAPWTGEPKTINGLQDKYVLEAKITGRLAGTTLFVVMAKDRTGNLDQIEEGQELKLFLAAHVPVEIDDQEYLIAHGASRFLKAEKIMELKRKGKTGSI</sequence>
<gene>
    <name evidence="2" type="ORF">C1SCF055_LOCUS35982</name>
</gene>
<keyword evidence="4" id="KW-1185">Reference proteome</keyword>
<comment type="caution">
    <text evidence="2">The sequence shown here is derived from an EMBL/GenBank/DDBJ whole genome shotgun (WGS) entry which is preliminary data.</text>
</comment>
<evidence type="ECO:0000256" key="1">
    <source>
        <dbReference type="SAM" id="MobiDB-lite"/>
    </source>
</evidence>
<proteinExistence type="predicted"/>
<evidence type="ECO:0000313" key="3">
    <source>
        <dbReference type="EMBL" id="CAL4798058.1"/>
    </source>
</evidence>